<dbReference type="EMBL" id="MCFL01000007">
    <property type="protein sequence ID" value="ORZ38958.1"/>
    <property type="molecule type" value="Genomic_DNA"/>
</dbReference>
<name>A0A1Y2HWI0_9FUNG</name>
<evidence type="ECO:0000313" key="1">
    <source>
        <dbReference type="EMBL" id="ORZ38958.1"/>
    </source>
</evidence>
<proteinExistence type="predicted"/>
<comment type="caution">
    <text evidence="1">The sequence shown here is derived from an EMBL/GenBank/DDBJ whole genome shotgun (WGS) entry which is preliminary data.</text>
</comment>
<dbReference type="AlphaFoldDB" id="A0A1Y2HWI0"/>
<protein>
    <submittedName>
        <fullName evidence="1">Uncharacterized protein</fullName>
    </submittedName>
</protein>
<keyword evidence="2" id="KW-1185">Reference proteome</keyword>
<gene>
    <name evidence="1" type="ORF">BCR44DRAFT_1284846</name>
</gene>
<organism evidence="1 2">
    <name type="scientific">Catenaria anguillulae PL171</name>
    <dbReference type="NCBI Taxonomy" id="765915"/>
    <lineage>
        <taxon>Eukaryota</taxon>
        <taxon>Fungi</taxon>
        <taxon>Fungi incertae sedis</taxon>
        <taxon>Blastocladiomycota</taxon>
        <taxon>Blastocladiomycetes</taxon>
        <taxon>Blastocladiales</taxon>
        <taxon>Catenariaceae</taxon>
        <taxon>Catenaria</taxon>
    </lineage>
</organism>
<evidence type="ECO:0000313" key="2">
    <source>
        <dbReference type="Proteomes" id="UP000193411"/>
    </source>
</evidence>
<sequence>MHANLRAAFEWYQCHVSRDAEQMMELARRVRTFASYNIYFCKIMSWNDMWIEVSSHTNEVTSQVTKNYRYNPDGVLPAFPPVTGVDQDDAQSHLNSDQDEEANFPVLLWGAVVPVACPARPVKNWMLLWTDWGLRTIHYATWPIPELLKKY</sequence>
<dbReference type="OrthoDB" id="10393795at2759"/>
<reference evidence="1 2" key="1">
    <citation type="submission" date="2016-07" db="EMBL/GenBank/DDBJ databases">
        <title>Pervasive Adenine N6-methylation of Active Genes in Fungi.</title>
        <authorList>
            <consortium name="DOE Joint Genome Institute"/>
            <person name="Mondo S.J."/>
            <person name="Dannebaum R.O."/>
            <person name="Kuo R.C."/>
            <person name="Labutti K."/>
            <person name="Haridas S."/>
            <person name="Kuo A."/>
            <person name="Salamov A."/>
            <person name="Ahrendt S.R."/>
            <person name="Lipzen A."/>
            <person name="Sullivan W."/>
            <person name="Andreopoulos W.B."/>
            <person name="Clum A."/>
            <person name="Lindquist E."/>
            <person name="Daum C."/>
            <person name="Ramamoorthy G.K."/>
            <person name="Gryganskyi A."/>
            <person name="Culley D."/>
            <person name="Magnuson J.K."/>
            <person name="James T.Y."/>
            <person name="O'Malley M.A."/>
            <person name="Stajich J.E."/>
            <person name="Spatafora J.W."/>
            <person name="Visel A."/>
            <person name="Grigoriev I.V."/>
        </authorList>
    </citation>
    <scope>NUCLEOTIDE SEQUENCE [LARGE SCALE GENOMIC DNA]</scope>
    <source>
        <strain evidence="1 2">PL171</strain>
    </source>
</reference>
<dbReference type="Proteomes" id="UP000193411">
    <property type="component" value="Unassembled WGS sequence"/>
</dbReference>
<accession>A0A1Y2HWI0</accession>